<dbReference type="NCBIfam" id="NF040570">
    <property type="entry name" value="guided_TnpB"/>
    <property type="match status" value="1"/>
</dbReference>
<dbReference type="NCBIfam" id="TIGR01766">
    <property type="entry name" value="IS200/IS605 family accessory protein TnpB-like domain"/>
    <property type="match status" value="1"/>
</dbReference>
<dbReference type="KEGG" id="rha:RHA1_ro05492"/>
<dbReference type="Pfam" id="PF07282">
    <property type="entry name" value="Cas12f1-like_TNB"/>
    <property type="match status" value="1"/>
</dbReference>
<feature type="domain" description="Probable transposase IS891/IS1136/IS1341" evidence="6">
    <location>
        <begin position="88"/>
        <end position="168"/>
    </location>
</feature>
<keyword evidence="4" id="KW-0233">DNA recombination</keyword>
<dbReference type="GO" id="GO:0032196">
    <property type="term" value="P:transposition"/>
    <property type="evidence" value="ECO:0007669"/>
    <property type="project" value="UniProtKB-KW"/>
</dbReference>
<sequence>MPVSRASCSSRTVIDESFPVLPCHQPTGNGGTDSVQDCCPGQRVQPEVWSLEFGESRSDSVLCPSKVNTNEQFCNFSIIACWTPMKCTVVENPRLLRRAECRIERARREVARKQKGSNNRRKAVRKVARLHARVADARRDFHHQTSTSIIRDNQAVYMENLAVNGLARTRLAKSVHDAGWSAFASMLEYKAIRYGRTFHRIDRWFPSTRMCSTCGTVGERKPLNVRAWTCGCGSVHDRDHNAAKNILAAGRAERLNACGARVRPAAMSAQRGEAGTHRGSRPAAVENPDPRVEEDVKMTFSGQEEAGEASTTLR</sequence>
<evidence type="ECO:0000256" key="4">
    <source>
        <dbReference type="ARBA" id="ARBA00023172"/>
    </source>
</evidence>
<dbReference type="AlphaFoldDB" id="Q0S5B4"/>
<evidence type="ECO:0000259" key="7">
    <source>
        <dbReference type="Pfam" id="PF07282"/>
    </source>
</evidence>
<keyword evidence="3" id="KW-0238">DNA-binding</keyword>
<evidence type="ECO:0008006" key="10">
    <source>
        <dbReference type="Google" id="ProtNLM"/>
    </source>
</evidence>
<dbReference type="Pfam" id="PF01385">
    <property type="entry name" value="OrfB_IS605"/>
    <property type="match status" value="1"/>
</dbReference>
<dbReference type="eggNOG" id="COG0675">
    <property type="taxonomic scope" value="Bacteria"/>
</dbReference>
<reference evidence="9" key="1">
    <citation type="journal article" date="2006" name="Proc. Natl. Acad. Sci. U.S.A.">
        <title>The complete genome of Rhodococcus sp. RHA1 provides insights into a catabolic powerhouse.</title>
        <authorList>
            <person name="McLeod M.P."/>
            <person name="Warren R.L."/>
            <person name="Hsiao W.W.L."/>
            <person name="Araki N."/>
            <person name="Myhre M."/>
            <person name="Fernandes C."/>
            <person name="Miyazawa D."/>
            <person name="Wong W."/>
            <person name="Lillquist A.L."/>
            <person name="Wang D."/>
            <person name="Dosanjh M."/>
            <person name="Hara H."/>
            <person name="Petrescu A."/>
            <person name="Morin R.D."/>
            <person name="Yang G."/>
            <person name="Stott J.M."/>
            <person name="Schein J.E."/>
            <person name="Shin H."/>
            <person name="Smailus D."/>
            <person name="Siddiqui A.S."/>
            <person name="Marra M.A."/>
            <person name="Jones S.J.M."/>
            <person name="Holt R."/>
            <person name="Brinkman F.S.L."/>
            <person name="Miyauchi K."/>
            <person name="Fukuda M."/>
            <person name="Davies J.E."/>
            <person name="Mohn W.W."/>
            <person name="Eltis L.D."/>
        </authorList>
    </citation>
    <scope>NUCLEOTIDE SEQUENCE [LARGE SCALE GENOMIC DNA]</scope>
    <source>
        <strain evidence="9">RHA1</strain>
    </source>
</reference>
<accession>Q0S5B4</accession>
<evidence type="ECO:0000256" key="5">
    <source>
        <dbReference type="SAM" id="MobiDB-lite"/>
    </source>
</evidence>
<dbReference type="GO" id="GO:0003677">
    <property type="term" value="F:DNA binding"/>
    <property type="evidence" value="ECO:0007669"/>
    <property type="project" value="UniProtKB-KW"/>
</dbReference>
<gene>
    <name evidence="8" type="ordered locus">RHA1_ro05492</name>
</gene>
<name>Q0S5B4_RHOJR</name>
<dbReference type="Proteomes" id="UP000008710">
    <property type="component" value="Chromosome"/>
</dbReference>
<comment type="similarity">
    <text evidence="1">In the C-terminal section; belongs to the transposase 35 family.</text>
</comment>
<organism evidence="8 9">
    <name type="scientific">Rhodococcus jostii (strain RHA1)</name>
    <dbReference type="NCBI Taxonomy" id="101510"/>
    <lineage>
        <taxon>Bacteria</taxon>
        <taxon>Bacillati</taxon>
        <taxon>Actinomycetota</taxon>
        <taxon>Actinomycetes</taxon>
        <taxon>Mycobacteriales</taxon>
        <taxon>Nocardiaceae</taxon>
        <taxon>Rhodococcus</taxon>
    </lineage>
</organism>
<proteinExistence type="inferred from homology"/>
<protein>
    <recommendedName>
        <fullName evidence="10">Transposase</fullName>
    </recommendedName>
</protein>
<feature type="region of interest" description="Disordered" evidence="5">
    <location>
        <begin position="266"/>
        <end position="314"/>
    </location>
</feature>
<dbReference type="InterPro" id="IPR010095">
    <property type="entry name" value="Cas12f1-like_TNB"/>
</dbReference>
<dbReference type="EMBL" id="CP000431">
    <property type="protein sequence ID" value="ABG97272.1"/>
    <property type="molecule type" value="Genomic_DNA"/>
</dbReference>
<evidence type="ECO:0000256" key="2">
    <source>
        <dbReference type="ARBA" id="ARBA00022578"/>
    </source>
</evidence>
<dbReference type="InterPro" id="IPR001959">
    <property type="entry name" value="Transposase"/>
</dbReference>
<dbReference type="GO" id="GO:0006310">
    <property type="term" value="P:DNA recombination"/>
    <property type="evidence" value="ECO:0007669"/>
    <property type="project" value="UniProtKB-KW"/>
</dbReference>
<keyword evidence="2" id="KW-0815">Transposition</keyword>
<evidence type="ECO:0000259" key="6">
    <source>
        <dbReference type="Pfam" id="PF01385"/>
    </source>
</evidence>
<evidence type="ECO:0000313" key="9">
    <source>
        <dbReference type="Proteomes" id="UP000008710"/>
    </source>
</evidence>
<evidence type="ECO:0000256" key="3">
    <source>
        <dbReference type="ARBA" id="ARBA00023125"/>
    </source>
</evidence>
<feature type="compositionally biased region" description="Basic and acidic residues" evidence="5">
    <location>
        <begin position="288"/>
        <end position="297"/>
    </location>
</feature>
<dbReference type="HOGENOM" id="CLU_885295_0_0_11"/>
<evidence type="ECO:0000313" key="8">
    <source>
        <dbReference type="EMBL" id="ABG97272.1"/>
    </source>
</evidence>
<feature type="domain" description="Cas12f1-like TNB" evidence="7">
    <location>
        <begin position="180"/>
        <end position="246"/>
    </location>
</feature>
<evidence type="ECO:0000256" key="1">
    <source>
        <dbReference type="ARBA" id="ARBA00008761"/>
    </source>
</evidence>